<gene>
    <name evidence="2" type="ORF">rCG_63238</name>
</gene>
<evidence type="ECO:0000313" key="3">
    <source>
        <dbReference type="Proteomes" id="UP000234681"/>
    </source>
</evidence>
<evidence type="ECO:0000313" key="2">
    <source>
        <dbReference type="EMBL" id="EDL93523.1"/>
    </source>
</evidence>
<feature type="region of interest" description="Disordered" evidence="1">
    <location>
        <begin position="20"/>
        <end position="41"/>
    </location>
</feature>
<dbReference type="EMBL" id="CH474001">
    <property type="protein sequence ID" value="EDL93523.1"/>
    <property type="molecule type" value="Genomic_DNA"/>
</dbReference>
<accession>A6JTC4</accession>
<name>A6JTC4_RAT</name>
<evidence type="ECO:0000256" key="1">
    <source>
        <dbReference type="SAM" id="MobiDB-lite"/>
    </source>
</evidence>
<dbReference type="AlphaFoldDB" id="A6JTC4"/>
<proteinExistence type="predicted"/>
<reference evidence="2 3" key="1">
    <citation type="submission" date="2005-09" db="EMBL/GenBank/DDBJ databases">
        <authorList>
            <person name="Mural R.J."/>
            <person name="Li P.W."/>
            <person name="Adams M.D."/>
            <person name="Amanatides P.G."/>
            <person name="Baden-Tillson H."/>
            <person name="Barnstead M."/>
            <person name="Chin S.H."/>
            <person name="Dew I."/>
            <person name="Evans C.A."/>
            <person name="Ferriera S."/>
            <person name="Flanigan M."/>
            <person name="Fosler C."/>
            <person name="Glodek A."/>
            <person name="Gu Z."/>
            <person name="Holt R.A."/>
            <person name="Jennings D."/>
            <person name="Kraft C.L."/>
            <person name="Lu F."/>
            <person name="Nguyen T."/>
            <person name="Nusskern D.R."/>
            <person name="Pfannkoch C.M."/>
            <person name="Sitter C."/>
            <person name="Sutton G.G."/>
            <person name="Venter J.C."/>
            <person name="Wang Z."/>
            <person name="Woodage T."/>
            <person name="Zheng X.H."/>
            <person name="Zhong F."/>
        </authorList>
    </citation>
    <scope>NUCLEOTIDE SEQUENCE [LARGE SCALE GENOMIC DNA]</scope>
    <source>
        <strain>BN</strain>
        <strain evidence="3">Sprague-Dawley</strain>
    </source>
</reference>
<protein>
    <submittedName>
        <fullName evidence="2">RCG63238</fullName>
    </submittedName>
</protein>
<organism evidence="2 3">
    <name type="scientific">Rattus norvegicus</name>
    <name type="common">Rat</name>
    <dbReference type="NCBI Taxonomy" id="10116"/>
    <lineage>
        <taxon>Eukaryota</taxon>
        <taxon>Metazoa</taxon>
        <taxon>Chordata</taxon>
        <taxon>Craniata</taxon>
        <taxon>Vertebrata</taxon>
        <taxon>Euteleostomi</taxon>
        <taxon>Mammalia</taxon>
        <taxon>Eutheria</taxon>
        <taxon>Euarchontoglires</taxon>
        <taxon>Glires</taxon>
        <taxon>Rodentia</taxon>
        <taxon>Myomorpha</taxon>
        <taxon>Muroidea</taxon>
        <taxon>Muridae</taxon>
        <taxon>Murinae</taxon>
        <taxon>Rattus</taxon>
    </lineage>
</organism>
<sequence length="90" mass="9930">MKRLALQAQHRSLYLSKVSGWEAGTGPSLGRPPGQGTPESEQLTLRKQGGCGCRIIQFLNTAWPSTPLDPRVGLWFPLNLHHQGTFHLSI</sequence>
<dbReference type="Proteomes" id="UP000234681">
    <property type="component" value="Chromosome 3"/>
</dbReference>